<feature type="chain" id="PRO_5008530226" description="Cytochrome C" evidence="1">
    <location>
        <begin position="20"/>
        <end position="114"/>
    </location>
</feature>
<dbReference type="AlphaFoldDB" id="A0A1B1U4K2"/>
<dbReference type="Gene3D" id="1.10.760.10">
    <property type="entry name" value="Cytochrome c-like domain"/>
    <property type="match status" value="1"/>
</dbReference>
<evidence type="ECO:0000313" key="3">
    <source>
        <dbReference type="Proteomes" id="UP000092884"/>
    </source>
</evidence>
<dbReference type="EMBL" id="CP016503">
    <property type="protein sequence ID" value="ANV97717.1"/>
    <property type="molecule type" value="Genomic_DNA"/>
</dbReference>
<evidence type="ECO:0008006" key="4">
    <source>
        <dbReference type="Google" id="ProtNLM"/>
    </source>
</evidence>
<dbReference type="Proteomes" id="UP000092884">
    <property type="component" value="Chromosome"/>
</dbReference>
<proteinExistence type="predicted"/>
<dbReference type="GO" id="GO:0009055">
    <property type="term" value="F:electron transfer activity"/>
    <property type="evidence" value="ECO:0007669"/>
    <property type="project" value="InterPro"/>
</dbReference>
<dbReference type="InterPro" id="IPR036909">
    <property type="entry name" value="Cyt_c-like_dom_sf"/>
</dbReference>
<protein>
    <recommendedName>
        <fullName evidence="4">Cytochrome C</fullName>
    </recommendedName>
</protein>
<dbReference type="STRING" id="222136.BBW65_02355"/>
<dbReference type="OrthoDB" id="9789237at2"/>
<dbReference type="RefSeq" id="WP_066339165.1">
    <property type="nucleotide sequence ID" value="NZ_CP016503.1"/>
</dbReference>
<keyword evidence="1" id="KW-0732">Signal</keyword>
<sequence length="114" mass="13076">MNKKILSLLLAGSCLLLQADEPKIDPETGLKIAKGFEEVKNNCTICHSANFIVQSKNTKEEWLATIRWMQATQGLWEFDPQTEETILNYLAVNYPQSNTSRRRPQLKPKYLPKP</sequence>
<feature type="signal peptide" evidence="1">
    <location>
        <begin position="1"/>
        <end position="19"/>
    </location>
</feature>
<gene>
    <name evidence="2" type="ORF">BBW65_02355</name>
</gene>
<dbReference type="KEGG" id="het:BBW65_02355"/>
<name>A0A1B1U4K2_9HELI</name>
<organism evidence="2 3">
    <name type="scientific">Helicobacter enhydrae</name>
    <dbReference type="NCBI Taxonomy" id="222136"/>
    <lineage>
        <taxon>Bacteria</taxon>
        <taxon>Pseudomonadati</taxon>
        <taxon>Campylobacterota</taxon>
        <taxon>Epsilonproteobacteria</taxon>
        <taxon>Campylobacterales</taxon>
        <taxon>Helicobacteraceae</taxon>
        <taxon>Helicobacter</taxon>
    </lineage>
</organism>
<evidence type="ECO:0000313" key="2">
    <source>
        <dbReference type="EMBL" id="ANV97717.1"/>
    </source>
</evidence>
<keyword evidence="3" id="KW-1185">Reference proteome</keyword>
<evidence type="ECO:0000256" key="1">
    <source>
        <dbReference type="SAM" id="SignalP"/>
    </source>
</evidence>
<accession>A0A1B1U4K2</accession>
<dbReference type="GO" id="GO:0020037">
    <property type="term" value="F:heme binding"/>
    <property type="evidence" value="ECO:0007669"/>
    <property type="project" value="InterPro"/>
</dbReference>
<reference evidence="3" key="1">
    <citation type="submission" date="2016-07" db="EMBL/GenBank/DDBJ databases">
        <authorList>
            <person name="Florea S."/>
            <person name="Webb J.S."/>
            <person name="Jaromczyk J."/>
            <person name="Schardl C.L."/>
        </authorList>
    </citation>
    <scope>NUCLEOTIDE SEQUENCE [LARGE SCALE GENOMIC DNA]</scope>
    <source>
        <strain evidence="3">MIT 01-6242</strain>
    </source>
</reference>
<dbReference type="SUPFAM" id="SSF46626">
    <property type="entry name" value="Cytochrome c"/>
    <property type="match status" value="1"/>
</dbReference>